<feature type="coiled-coil region" evidence="1">
    <location>
        <begin position="193"/>
        <end position="227"/>
    </location>
</feature>
<feature type="coiled-coil region" evidence="1">
    <location>
        <begin position="354"/>
        <end position="680"/>
    </location>
</feature>
<dbReference type="GO" id="GO:0000242">
    <property type="term" value="C:pericentriolar material"/>
    <property type="evidence" value="ECO:0007669"/>
    <property type="project" value="TreeGrafter"/>
</dbReference>
<feature type="coiled-coil region" evidence="1">
    <location>
        <begin position="36"/>
        <end position="63"/>
    </location>
</feature>
<proteinExistence type="predicted"/>
<feature type="coiled-coil region" evidence="1">
    <location>
        <begin position="970"/>
        <end position="1018"/>
    </location>
</feature>
<sequence length="1043" mass="120753">MSLSLGSESQSSLKSDLVDLPEGIDSASVTKLKTLLMENMNEKKYLKRKVEELNEKLRNAPERDCGSKSVHNLMLECAKAKEDVAKAEAFRRDAADVCTLLTLRLEELADFLDSLLTNQELINGLGTKRRQDIIYAVEKSRELSRHLTQSLLGNNEGSLLLHPDDESFTDLLTTNISNISESLGISMNRDKVVSEQSAIIIRLRDQLKILNEEIKQRDIEISRCQAERTGVSSDLEESPNLVSVSTQFSEPVDDRPQRPETIEVARFEKSAPKTVLLETKWKNTHMHDASESEAWSEPDRSVSQARMGHIEDGMLRLSVRGSKLEDSTEDSSEETMNEKSRSSVKFSRSSESEIRRLQGRIKVLDEANEELRKELEMLKNGQGDVPFLTKFQSNEEANLIEKLSITLEQLEESRMTCRDLESKLSEALERASASAGQLTKANETITSLEQEVKHLKEELNNKNLELNQKTEMVDDLKTKLEERLLESELRLLEANKQKEEAERKTLEVECRLKEAENMSKEVESRVVEIEKKINETKMFKKETAMQFKEAEKNVDTAEKIMEEAEKMKQDAERKSKDFQNYVDLMRKDVEERVKEAERRVKRAEKEKDEMEKQFSKLKKRLMEAEENKNEVEMKVKEGKETIQCMEEKLKELEIAMEQCNKEAQRRIKEIQKKADAKVLELEHQIQEREWMRKSEAEKKMLEAEKISRELEIGFKRQLEDAEKRVKESKDFADFTIKNIEEEFKKQEIDLRQKVIDLEKEKEQMCAEYRKQLDEIRVEASELELELTRVTNEKIHLEEEMKKMLDKESALVRDNQEIRGRYEKSVYELETKLAKLTMNKSELASRLEEIESTNFDLASRISAIRGKEVEREFDGMSPPLSPLLPQSLLTNLLTEVDFQEINGNNQFMREFSGACDSSEQLVLGVQSIEAFAPPRRNMNSSPDLGIESDPGRFSSLEAQHQLNMDPILLTGKREECEVKRLENENAELRRRLVKTRQALEETLTQLSAANQRKKQVERAICRQLHKTHHVLKRARGNLERQDSE</sequence>
<dbReference type="GO" id="GO:0046600">
    <property type="term" value="P:negative regulation of centriole replication"/>
    <property type="evidence" value="ECO:0007669"/>
    <property type="project" value="TreeGrafter"/>
</dbReference>
<gene>
    <name evidence="3" type="ORF">PYX00_006376</name>
</gene>
<dbReference type="EMBL" id="JARGDH010000003">
    <property type="protein sequence ID" value="KAL0273783.1"/>
    <property type="molecule type" value="Genomic_DNA"/>
</dbReference>
<dbReference type="GO" id="GO:0090266">
    <property type="term" value="P:regulation of mitotic cell cycle spindle assembly checkpoint"/>
    <property type="evidence" value="ECO:0007669"/>
    <property type="project" value="TreeGrafter"/>
</dbReference>
<feature type="coiled-coil region" evidence="1">
    <location>
        <begin position="736"/>
        <end position="806"/>
    </location>
</feature>
<evidence type="ECO:0000256" key="1">
    <source>
        <dbReference type="SAM" id="Coils"/>
    </source>
</evidence>
<dbReference type="GO" id="GO:0001578">
    <property type="term" value="P:microtubule bundle formation"/>
    <property type="evidence" value="ECO:0007669"/>
    <property type="project" value="TreeGrafter"/>
</dbReference>
<dbReference type="GO" id="GO:0007059">
    <property type="term" value="P:chromosome segregation"/>
    <property type="evidence" value="ECO:0007669"/>
    <property type="project" value="TreeGrafter"/>
</dbReference>
<name>A0AAW2HV56_9NEOP</name>
<dbReference type="GO" id="GO:0035371">
    <property type="term" value="C:microtubule plus-end"/>
    <property type="evidence" value="ECO:0007669"/>
    <property type="project" value="TreeGrafter"/>
</dbReference>
<dbReference type="GO" id="GO:0008017">
    <property type="term" value="F:microtubule binding"/>
    <property type="evidence" value="ECO:0007669"/>
    <property type="project" value="TreeGrafter"/>
</dbReference>
<dbReference type="GO" id="GO:0007099">
    <property type="term" value="P:centriole replication"/>
    <property type="evidence" value="ECO:0007669"/>
    <property type="project" value="TreeGrafter"/>
</dbReference>
<dbReference type="AlphaFoldDB" id="A0AAW2HV56"/>
<dbReference type="EMBL" id="JARGDH010000003">
    <property type="protein sequence ID" value="KAL0273781.1"/>
    <property type="molecule type" value="Genomic_DNA"/>
</dbReference>
<dbReference type="InterPro" id="IPR042791">
    <property type="entry name" value="CDK5RAP2"/>
</dbReference>
<keyword evidence="1" id="KW-0175">Coiled coil</keyword>
<dbReference type="PANTHER" id="PTHR46930">
    <property type="entry name" value="CDK5 REGULATORY SUBUNIT-ASSOCIATED PROTEIN 2"/>
    <property type="match status" value="1"/>
</dbReference>
<dbReference type="GO" id="GO:0097431">
    <property type="term" value="C:mitotic spindle pole"/>
    <property type="evidence" value="ECO:0007669"/>
    <property type="project" value="TreeGrafter"/>
</dbReference>
<feature type="region of interest" description="Disordered" evidence="2">
    <location>
        <begin position="230"/>
        <end position="257"/>
    </location>
</feature>
<dbReference type="PANTHER" id="PTHR46930:SF1">
    <property type="entry name" value="CDK5 REGULATORY SUBUNIT-ASSOCIATED PROTEIN 2"/>
    <property type="match status" value="1"/>
</dbReference>
<dbReference type="GO" id="GO:0000132">
    <property type="term" value="P:establishment of mitotic spindle orientation"/>
    <property type="evidence" value="ECO:0007669"/>
    <property type="project" value="TreeGrafter"/>
</dbReference>
<dbReference type="GO" id="GO:0043015">
    <property type="term" value="F:gamma-tubulin binding"/>
    <property type="evidence" value="ECO:0007669"/>
    <property type="project" value="TreeGrafter"/>
</dbReference>
<dbReference type="EMBL" id="JARGDH010000003">
    <property type="protein sequence ID" value="KAL0273782.1"/>
    <property type="molecule type" value="Genomic_DNA"/>
</dbReference>
<protein>
    <submittedName>
        <fullName evidence="3">Uncharacterized protein</fullName>
    </submittedName>
</protein>
<evidence type="ECO:0000313" key="3">
    <source>
        <dbReference type="EMBL" id="KAL0273784.1"/>
    </source>
</evidence>
<accession>A0AAW2HV56</accession>
<feature type="compositionally biased region" description="Polar residues" evidence="2">
    <location>
        <begin position="240"/>
        <end position="249"/>
    </location>
</feature>
<feature type="region of interest" description="Disordered" evidence="2">
    <location>
        <begin position="320"/>
        <end position="349"/>
    </location>
</feature>
<comment type="caution">
    <text evidence="3">The sequence shown here is derived from an EMBL/GenBank/DDBJ whole genome shotgun (WGS) entry which is preliminary data.</text>
</comment>
<dbReference type="EMBL" id="JARGDH010000003">
    <property type="protein sequence ID" value="KAL0273784.1"/>
    <property type="molecule type" value="Genomic_DNA"/>
</dbReference>
<organism evidence="3">
    <name type="scientific">Menopon gallinae</name>
    <name type="common">poultry shaft louse</name>
    <dbReference type="NCBI Taxonomy" id="328185"/>
    <lineage>
        <taxon>Eukaryota</taxon>
        <taxon>Metazoa</taxon>
        <taxon>Ecdysozoa</taxon>
        <taxon>Arthropoda</taxon>
        <taxon>Hexapoda</taxon>
        <taxon>Insecta</taxon>
        <taxon>Pterygota</taxon>
        <taxon>Neoptera</taxon>
        <taxon>Paraneoptera</taxon>
        <taxon>Psocodea</taxon>
        <taxon>Troctomorpha</taxon>
        <taxon>Phthiraptera</taxon>
        <taxon>Amblycera</taxon>
        <taxon>Menoponidae</taxon>
        <taxon>Menopon</taxon>
    </lineage>
</organism>
<evidence type="ECO:0000256" key="2">
    <source>
        <dbReference type="SAM" id="MobiDB-lite"/>
    </source>
</evidence>
<reference evidence="3" key="1">
    <citation type="journal article" date="2024" name="Gigascience">
        <title>Chromosome-level genome of the poultry shaft louse Menopon gallinae provides insight into the host-switching and adaptive evolution of parasitic lice.</title>
        <authorList>
            <person name="Xu Y."/>
            <person name="Ma L."/>
            <person name="Liu S."/>
            <person name="Liang Y."/>
            <person name="Liu Q."/>
            <person name="He Z."/>
            <person name="Tian L."/>
            <person name="Duan Y."/>
            <person name="Cai W."/>
            <person name="Li H."/>
            <person name="Song F."/>
        </authorList>
    </citation>
    <scope>NUCLEOTIDE SEQUENCE</scope>
    <source>
        <strain evidence="3">Cailab_2023a</strain>
    </source>
</reference>